<proteinExistence type="predicted"/>
<evidence type="ECO:0008006" key="3">
    <source>
        <dbReference type="Google" id="ProtNLM"/>
    </source>
</evidence>
<dbReference type="Proteomes" id="UP001257659">
    <property type="component" value="Unassembled WGS sequence"/>
</dbReference>
<protein>
    <recommendedName>
        <fullName evidence="3">GTPase</fullName>
    </recommendedName>
</protein>
<comment type="caution">
    <text evidence="1">The sequence shown here is derived from an EMBL/GenBank/DDBJ whole genome shotgun (WGS) entry which is preliminary data.</text>
</comment>
<dbReference type="EMBL" id="JAVDQA010000010">
    <property type="protein sequence ID" value="MDR6302081.1"/>
    <property type="molecule type" value="Genomic_DNA"/>
</dbReference>
<evidence type="ECO:0000313" key="1">
    <source>
        <dbReference type="EMBL" id="MDR6302081.1"/>
    </source>
</evidence>
<name>A0ABU1K912_9FLAO</name>
<keyword evidence="2" id="KW-1185">Reference proteome</keyword>
<organism evidence="1 2">
    <name type="scientific">Mesonia maritima</name>
    <dbReference type="NCBI Taxonomy" id="1793873"/>
    <lineage>
        <taxon>Bacteria</taxon>
        <taxon>Pseudomonadati</taxon>
        <taxon>Bacteroidota</taxon>
        <taxon>Flavobacteriia</taxon>
        <taxon>Flavobacteriales</taxon>
        <taxon>Flavobacteriaceae</taxon>
        <taxon>Mesonia</taxon>
    </lineage>
</organism>
<evidence type="ECO:0000313" key="2">
    <source>
        <dbReference type="Proteomes" id="UP001257659"/>
    </source>
</evidence>
<dbReference type="RefSeq" id="WP_309730283.1">
    <property type="nucleotide sequence ID" value="NZ_JAVDQA010000010.1"/>
</dbReference>
<reference evidence="1 2" key="1">
    <citation type="submission" date="2023-07" db="EMBL/GenBank/DDBJ databases">
        <title>Genomic Encyclopedia of Type Strains, Phase IV (KMG-IV): sequencing the most valuable type-strain genomes for metagenomic binning, comparative biology and taxonomic classification.</title>
        <authorList>
            <person name="Goeker M."/>
        </authorList>
    </citation>
    <scope>NUCLEOTIDE SEQUENCE [LARGE SCALE GENOMIC DNA]</scope>
    <source>
        <strain evidence="1 2">DSM 102814</strain>
    </source>
</reference>
<gene>
    <name evidence="1" type="ORF">GGR31_002758</name>
</gene>
<accession>A0ABU1K912</accession>
<sequence>MQEFLFIYNAKSEYSSLKSSLHKLLSPTTYACNLCKLTHGFFREKKAWRVFRKRNAAVDMKFLYADEFEKEYASKFGAKYKYPIILEKTGYELEVFISTEELNKAKTLTELIKLMEARLN</sequence>